<dbReference type="InterPro" id="IPR036597">
    <property type="entry name" value="Fido-like_dom_sf"/>
</dbReference>
<name>A0A1T5GWJ1_9FLAO</name>
<comment type="catalytic activity">
    <reaction evidence="7">
        <text>L-tyrosyl-[protein] + ATP = O-(5'-adenylyl)-L-tyrosyl-[protein] + diphosphate</text>
        <dbReference type="Rhea" id="RHEA:54288"/>
        <dbReference type="Rhea" id="RHEA-COMP:10136"/>
        <dbReference type="Rhea" id="RHEA-COMP:13846"/>
        <dbReference type="ChEBI" id="CHEBI:30616"/>
        <dbReference type="ChEBI" id="CHEBI:33019"/>
        <dbReference type="ChEBI" id="CHEBI:46858"/>
        <dbReference type="ChEBI" id="CHEBI:83624"/>
        <dbReference type="EC" id="2.7.7.108"/>
    </reaction>
</comment>
<dbReference type="EC" id="2.7.7.108" evidence="5"/>
<reference evidence="9 10" key="1">
    <citation type="submission" date="2017-02" db="EMBL/GenBank/DDBJ databases">
        <authorList>
            <person name="Peterson S.W."/>
        </authorList>
    </citation>
    <scope>NUCLEOTIDE SEQUENCE [LARGE SCALE GENOMIC DNA]</scope>
    <source>
        <strain evidence="9 10">DSM 22323</strain>
    </source>
</reference>
<dbReference type="Pfam" id="PF02661">
    <property type="entry name" value="Fic"/>
    <property type="match status" value="1"/>
</dbReference>
<keyword evidence="2" id="KW-0548">Nucleotidyltransferase</keyword>
<dbReference type="PANTHER" id="PTHR39560:SF1">
    <property type="entry name" value="PROTEIN ADENYLYLTRANSFERASE FIC-RELATED"/>
    <property type="match status" value="1"/>
</dbReference>
<dbReference type="AlphaFoldDB" id="A0A1T5GWJ1"/>
<dbReference type="RefSeq" id="WP_079668372.1">
    <property type="nucleotide sequence ID" value="NZ_FUYZ01000030.1"/>
</dbReference>
<keyword evidence="4" id="KW-0067">ATP-binding</keyword>
<dbReference type="Gene3D" id="1.10.3290.10">
    <property type="entry name" value="Fido-like domain"/>
    <property type="match status" value="1"/>
</dbReference>
<evidence type="ECO:0000256" key="6">
    <source>
        <dbReference type="ARBA" id="ARBA00047939"/>
    </source>
</evidence>
<evidence type="ECO:0000256" key="3">
    <source>
        <dbReference type="ARBA" id="ARBA00022741"/>
    </source>
</evidence>
<sequence>MKNVDKLSLENAYQLFDTGDINKIEIGTTKGLQQIHKYLFNNLYDFAGEIRIHNISKGGFRFATALYLNEILAKIELMPENTFEEIISKYVEMNIAHPFMEGNGRTMRIWLDLILKKQLQKVINWQFVDKTLYLQSMERSPINDLELRTLLFSNLTEDVNNREIIFKGIEQSYYYEGYEKENDNE</sequence>
<dbReference type="GO" id="GO:0005524">
    <property type="term" value="F:ATP binding"/>
    <property type="evidence" value="ECO:0007669"/>
    <property type="project" value="UniProtKB-KW"/>
</dbReference>
<feature type="domain" description="Fido" evidence="8">
    <location>
        <begin position="27"/>
        <end position="158"/>
    </location>
</feature>
<dbReference type="EMBL" id="FUYZ01000030">
    <property type="protein sequence ID" value="SKC12822.1"/>
    <property type="molecule type" value="Genomic_DNA"/>
</dbReference>
<evidence type="ECO:0000256" key="2">
    <source>
        <dbReference type="ARBA" id="ARBA00022695"/>
    </source>
</evidence>
<dbReference type="FunFam" id="1.10.3290.10:FF:000002">
    <property type="entry name" value="Protein adenylyltransferase NmFic"/>
    <property type="match status" value="1"/>
</dbReference>
<dbReference type="InterPro" id="IPR003812">
    <property type="entry name" value="Fido"/>
</dbReference>
<evidence type="ECO:0000313" key="9">
    <source>
        <dbReference type="EMBL" id="SKC12822.1"/>
    </source>
</evidence>
<dbReference type="GO" id="GO:0051302">
    <property type="term" value="P:regulation of cell division"/>
    <property type="evidence" value="ECO:0007669"/>
    <property type="project" value="TreeGrafter"/>
</dbReference>
<dbReference type="OrthoDB" id="9814400at2"/>
<evidence type="ECO:0000256" key="5">
    <source>
        <dbReference type="ARBA" id="ARBA00034531"/>
    </source>
</evidence>
<accession>A0A1T5GWJ1</accession>
<organism evidence="9 10">
    <name type="scientific">Soonwooa buanensis</name>
    <dbReference type="NCBI Taxonomy" id="619805"/>
    <lineage>
        <taxon>Bacteria</taxon>
        <taxon>Pseudomonadati</taxon>
        <taxon>Bacteroidota</taxon>
        <taxon>Flavobacteriia</taxon>
        <taxon>Flavobacteriales</taxon>
        <taxon>Weeksellaceae</taxon>
        <taxon>Chryseobacterium group</taxon>
        <taxon>Soonwooa</taxon>
    </lineage>
</organism>
<evidence type="ECO:0000256" key="4">
    <source>
        <dbReference type="ARBA" id="ARBA00022840"/>
    </source>
</evidence>
<dbReference type="PANTHER" id="PTHR39560">
    <property type="entry name" value="PROTEIN ADENYLYLTRANSFERASE FIC-RELATED"/>
    <property type="match status" value="1"/>
</dbReference>
<dbReference type="SUPFAM" id="SSF140931">
    <property type="entry name" value="Fic-like"/>
    <property type="match status" value="1"/>
</dbReference>
<keyword evidence="10" id="KW-1185">Reference proteome</keyword>
<dbReference type="PROSITE" id="PS51459">
    <property type="entry name" value="FIDO"/>
    <property type="match status" value="1"/>
</dbReference>
<comment type="catalytic activity">
    <reaction evidence="6">
        <text>L-threonyl-[protein] + ATP = 3-O-(5'-adenylyl)-L-threonyl-[protein] + diphosphate</text>
        <dbReference type="Rhea" id="RHEA:54292"/>
        <dbReference type="Rhea" id="RHEA-COMP:11060"/>
        <dbReference type="Rhea" id="RHEA-COMP:13847"/>
        <dbReference type="ChEBI" id="CHEBI:30013"/>
        <dbReference type="ChEBI" id="CHEBI:30616"/>
        <dbReference type="ChEBI" id="CHEBI:33019"/>
        <dbReference type="ChEBI" id="CHEBI:138113"/>
        <dbReference type="EC" id="2.7.7.108"/>
    </reaction>
</comment>
<dbReference type="NCBIfam" id="NF046029">
    <property type="entry name" value="ProtAdlyltaseNmFic"/>
    <property type="match status" value="1"/>
</dbReference>
<evidence type="ECO:0000256" key="7">
    <source>
        <dbReference type="ARBA" id="ARBA00048696"/>
    </source>
</evidence>
<dbReference type="Proteomes" id="UP000191112">
    <property type="component" value="Unassembled WGS sequence"/>
</dbReference>
<evidence type="ECO:0000259" key="8">
    <source>
        <dbReference type="PROSITE" id="PS51459"/>
    </source>
</evidence>
<proteinExistence type="predicted"/>
<gene>
    <name evidence="9" type="ORF">SAMN05660477_03175</name>
</gene>
<keyword evidence="1" id="KW-0808">Transferase</keyword>
<keyword evidence="3" id="KW-0547">Nucleotide-binding</keyword>
<dbReference type="GO" id="GO:0070733">
    <property type="term" value="F:AMPylase activity"/>
    <property type="evidence" value="ECO:0007669"/>
    <property type="project" value="UniProtKB-EC"/>
</dbReference>
<protein>
    <recommendedName>
        <fullName evidence="5">protein adenylyltransferase</fullName>
        <ecNumber evidence="5">2.7.7.108</ecNumber>
    </recommendedName>
</protein>
<evidence type="ECO:0000313" key="10">
    <source>
        <dbReference type="Proteomes" id="UP000191112"/>
    </source>
</evidence>
<evidence type="ECO:0000256" key="1">
    <source>
        <dbReference type="ARBA" id="ARBA00022679"/>
    </source>
</evidence>